<dbReference type="Proteomes" id="UP001596150">
    <property type="component" value="Unassembled WGS sequence"/>
</dbReference>
<dbReference type="CDD" id="cd00761">
    <property type="entry name" value="Glyco_tranf_GTA_type"/>
    <property type="match status" value="1"/>
</dbReference>
<dbReference type="EMBL" id="JBHSML010000002">
    <property type="protein sequence ID" value="MFC5515115.1"/>
    <property type="molecule type" value="Genomic_DNA"/>
</dbReference>
<gene>
    <name evidence="1" type="ORF">ACFPP9_04980</name>
</gene>
<sequence length="404" mass="43947">MERADFSVGGIHAPELAAPGAIALPLLSFIIVPDQFLDLGPLIAAIDAQDYPRIEIIVVGPVASDSDVSFAGQTELNSRLQTVSLAETLSPIERGLAGLRLANGEFISFLDGDAVPRPNFASAHIQAHLASRHAVPLTLSDFTSMRAAGKDHPASVAYLSDGSLMPSGKTIRLSCIDDAAYATLSERTELVAPEAQDSIHSVAQGAIYRRFVLELLHPIEPRSDIETLSIPLHYQPLCILLGGAAMIDLKLMTVSDGRAATTTLTDEKLATIAVREKLKVWGANGSDFSPRVGAKRYWSGITALLPLQSDTNDATFSARTTELMAGQIALLFAAFGEKQTIHHLDTLLPRPTLLSVLKQHYGSHLPLRIHWALQSSPIRTMHEQIRLYLRARRIRRRQARKTSP</sequence>
<dbReference type="Gene3D" id="3.90.550.10">
    <property type="entry name" value="Spore Coat Polysaccharide Biosynthesis Protein SpsA, Chain A"/>
    <property type="match status" value="1"/>
</dbReference>
<dbReference type="RefSeq" id="WP_266343119.1">
    <property type="nucleotide sequence ID" value="NZ_JAPKNH010000002.1"/>
</dbReference>
<evidence type="ECO:0000313" key="1">
    <source>
        <dbReference type="EMBL" id="MFC5515115.1"/>
    </source>
</evidence>
<proteinExistence type="predicted"/>
<dbReference type="EC" id="2.4.-.-" evidence="1"/>
<keyword evidence="2" id="KW-1185">Reference proteome</keyword>
<comment type="caution">
    <text evidence="1">The sequence shown here is derived from an EMBL/GenBank/DDBJ whole genome shotgun (WGS) entry which is preliminary data.</text>
</comment>
<keyword evidence="1" id="KW-0808">Transferase</keyword>
<organism evidence="1 2">
    <name type="scientific">Kaistia terrae</name>
    <dbReference type="NCBI Taxonomy" id="537017"/>
    <lineage>
        <taxon>Bacteria</taxon>
        <taxon>Pseudomonadati</taxon>
        <taxon>Pseudomonadota</taxon>
        <taxon>Alphaproteobacteria</taxon>
        <taxon>Hyphomicrobiales</taxon>
        <taxon>Kaistiaceae</taxon>
        <taxon>Kaistia</taxon>
    </lineage>
</organism>
<reference evidence="2" key="1">
    <citation type="journal article" date="2019" name="Int. J. Syst. Evol. Microbiol.">
        <title>The Global Catalogue of Microorganisms (GCM) 10K type strain sequencing project: providing services to taxonomists for standard genome sequencing and annotation.</title>
        <authorList>
            <consortium name="The Broad Institute Genomics Platform"/>
            <consortium name="The Broad Institute Genome Sequencing Center for Infectious Disease"/>
            <person name="Wu L."/>
            <person name="Ma J."/>
        </authorList>
    </citation>
    <scope>NUCLEOTIDE SEQUENCE [LARGE SCALE GENOMIC DNA]</scope>
    <source>
        <strain evidence="2">KACC 12633</strain>
    </source>
</reference>
<keyword evidence="1" id="KW-0328">Glycosyltransferase</keyword>
<dbReference type="InterPro" id="IPR029044">
    <property type="entry name" value="Nucleotide-diphossugar_trans"/>
</dbReference>
<protein>
    <submittedName>
        <fullName evidence="1">Glycosyltransferase family A protein</fullName>
        <ecNumber evidence="1">2.4.-.-</ecNumber>
    </submittedName>
</protein>
<name>A0ABW0PRF5_9HYPH</name>
<dbReference type="SUPFAM" id="SSF53448">
    <property type="entry name" value="Nucleotide-diphospho-sugar transferases"/>
    <property type="match status" value="1"/>
</dbReference>
<accession>A0ABW0PRF5</accession>
<evidence type="ECO:0000313" key="2">
    <source>
        <dbReference type="Proteomes" id="UP001596150"/>
    </source>
</evidence>
<dbReference type="GO" id="GO:0016757">
    <property type="term" value="F:glycosyltransferase activity"/>
    <property type="evidence" value="ECO:0007669"/>
    <property type="project" value="UniProtKB-KW"/>
</dbReference>